<evidence type="ECO:0000256" key="3">
    <source>
        <dbReference type="ARBA" id="ARBA00022475"/>
    </source>
</evidence>
<feature type="binding site" evidence="16">
    <location>
        <position position="73"/>
    </location>
    <ligand>
        <name>Zn(2+)</name>
        <dbReference type="ChEBI" id="CHEBI:29105"/>
        <note>catalytic</note>
    </ligand>
</feature>
<protein>
    <recommendedName>
        <fullName evidence="14">Zinc metalloprotease</fullName>
    </recommendedName>
</protein>
<evidence type="ECO:0000256" key="13">
    <source>
        <dbReference type="ARBA" id="ARBA00023136"/>
    </source>
</evidence>
<evidence type="ECO:0000256" key="7">
    <source>
        <dbReference type="ARBA" id="ARBA00022737"/>
    </source>
</evidence>
<dbReference type="HOGENOM" id="CLU_037123_1_1_2"/>
<feature type="active site" evidence="15">
    <location>
        <position position="70"/>
    </location>
</feature>
<keyword evidence="6 14" id="KW-0479">Metal-binding</keyword>
<keyword evidence="7" id="KW-0677">Repeat</keyword>
<keyword evidence="13 14" id="KW-0472">Membrane</keyword>
<feature type="transmembrane region" description="Helical" evidence="14">
    <location>
        <begin position="12"/>
        <end position="34"/>
    </location>
</feature>
<keyword evidence="5 14" id="KW-0812">Transmembrane</keyword>
<dbReference type="Proteomes" id="UP000013307">
    <property type="component" value="Chromosome"/>
</dbReference>
<feature type="transmembrane region" description="Helical" evidence="14">
    <location>
        <begin position="80"/>
        <end position="97"/>
    </location>
</feature>
<dbReference type="SMART" id="SM00116">
    <property type="entry name" value="CBS"/>
    <property type="match status" value="2"/>
</dbReference>
<evidence type="ECO:0000256" key="5">
    <source>
        <dbReference type="ARBA" id="ARBA00022692"/>
    </source>
</evidence>
<sequence>MKQSIRIGRIAGIDIYVHFTLFIVLIIFSYALYITPHPFGFYGLKYSSNIRAILSVISAISLFLAVLLHELSHSLIGKRMGVKVKGIILFIFGGVALLEKIPEEPRSEIKIAVAGPLMSIFLASVSLIIYLSKIDIISELFLTFSIYNFALAFFNLIPAFPLDGGRILRALIARKTGFLKATKIAAEVGKILAFLIGILGLFFNPWLILIAFFIYMGASEEEKSVIVENILKNVTVREIMTPSPITVTPAMKVSEVLDMMLRYKHLGYPVVDDGDIVGIITLKDIMNASPDDEVEKLMSRDVLMISPSANAIEALQLMNERNIGRLPVVENGKLVGIVSRTDLIRTLEILGTKSREV</sequence>
<dbReference type="CDD" id="cd04801">
    <property type="entry name" value="CBS_pair_peptidase_M50"/>
    <property type="match status" value="1"/>
</dbReference>
<evidence type="ECO:0000256" key="16">
    <source>
        <dbReference type="PIRSR" id="PIRSR006404-2"/>
    </source>
</evidence>
<dbReference type="PIRSF" id="PIRSF006404">
    <property type="entry name" value="UCP006404_Pept_M50_CBS"/>
    <property type="match status" value="1"/>
</dbReference>
<gene>
    <name evidence="19" type="ORF">Asulf_01844</name>
</gene>
<evidence type="ECO:0000256" key="2">
    <source>
        <dbReference type="ARBA" id="ARBA00007931"/>
    </source>
</evidence>
<keyword evidence="3 14" id="KW-1003">Cell membrane</keyword>
<dbReference type="GO" id="GO:0006508">
    <property type="term" value="P:proteolysis"/>
    <property type="evidence" value="ECO:0007669"/>
    <property type="project" value="UniProtKB-KW"/>
</dbReference>
<feature type="domain" description="CBS" evidence="18">
    <location>
        <begin position="240"/>
        <end position="297"/>
    </location>
</feature>
<keyword evidence="20" id="KW-1185">Reference proteome</keyword>
<dbReference type="SUPFAM" id="SSF54631">
    <property type="entry name" value="CBS-domain pair"/>
    <property type="match status" value="1"/>
</dbReference>
<dbReference type="KEGG" id="ast:Asulf_01844"/>
<feature type="transmembrane region" description="Helical" evidence="14">
    <location>
        <begin position="46"/>
        <end position="68"/>
    </location>
</feature>
<comment type="similarity">
    <text evidence="2 14">Belongs to the peptidase M50B family.</text>
</comment>
<evidence type="ECO:0000259" key="18">
    <source>
        <dbReference type="PROSITE" id="PS51371"/>
    </source>
</evidence>
<dbReference type="OrthoDB" id="12044at2157"/>
<dbReference type="GO" id="GO:0008237">
    <property type="term" value="F:metallopeptidase activity"/>
    <property type="evidence" value="ECO:0007669"/>
    <property type="project" value="UniProtKB-UniRule"/>
</dbReference>
<proteinExistence type="inferred from homology"/>
<accession>N0BFK4</accession>
<feature type="transmembrane region" description="Helical" evidence="14">
    <location>
        <begin position="140"/>
        <end position="160"/>
    </location>
</feature>
<feature type="binding site" evidence="16">
    <location>
        <position position="69"/>
    </location>
    <ligand>
        <name>Zn(2+)</name>
        <dbReference type="ChEBI" id="CHEBI:29105"/>
        <note>catalytic</note>
    </ligand>
</feature>
<dbReference type="RefSeq" id="WP_015591411.1">
    <property type="nucleotide sequence ID" value="NC_021169.1"/>
</dbReference>
<dbReference type="InterPro" id="IPR016483">
    <property type="entry name" value="UCP006404_Pept_M50_CBS"/>
</dbReference>
<dbReference type="Pfam" id="PF00571">
    <property type="entry name" value="CBS"/>
    <property type="match status" value="2"/>
</dbReference>
<feature type="domain" description="CBS" evidence="18">
    <location>
        <begin position="298"/>
        <end position="354"/>
    </location>
</feature>
<feature type="transmembrane region" description="Helical" evidence="14">
    <location>
        <begin position="191"/>
        <end position="215"/>
    </location>
</feature>
<evidence type="ECO:0000256" key="10">
    <source>
        <dbReference type="ARBA" id="ARBA00022989"/>
    </source>
</evidence>
<evidence type="ECO:0000256" key="12">
    <source>
        <dbReference type="ARBA" id="ARBA00023122"/>
    </source>
</evidence>
<evidence type="ECO:0000256" key="9">
    <source>
        <dbReference type="ARBA" id="ARBA00022833"/>
    </source>
</evidence>
<evidence type="ECO:0000313" key="19">
    <source>
        <dbReference type="EMBL" id="AGK61813.1"/>
    </source>
</evidence>
<dbReference type="Gene3D" id="3.10.580.10">
    <property type="entry name" value="CBS-domain"/>
    <property type="match status" value="2"/>
</dbReference>
<evidence type="ECO:0000256" key="8">
    <source>
        <dbReference type="ARBA" id="ARBA00022801"/>
    </source>
</evidence>
<keyword evidence="11 14" id="KW-0482">Metalloprotease</keyword>
<dbReference type="eggNOG" id="arCOG00607">
    <property type="taxonomic scope" value="Archaea"/>
</dbReference>
<keyword evidence="12 17" id="KW-0129">CBS domain</keyword>
<evidence type="ECO:0000256" key="1">
    <source>
        <dbReference type="ARBA" id="ARBA00004651"/>
    </source>
</evidence>
<keyword evidence="8 14" id="KW-0378">Hydrolase</keyword>
<evidence type="ECO:0000256" key="4">
    <source>
        <dbReference type="ARBA" id="ARBA00022670"/>
    </source>
</evidence>
<evidence type="ECO:0000256" key="14">
    <source>
        <dbReference type="PIRNR" id="PIRNR006404"/>
    </source>
</evidence>
<feature type="binding site" evidence="16">
    <location>
        <position position="163"/>
    </location>
    <ligand>
        <name>Zn(2+)</name>
        <dbReference type="ChEBI" id="CHEBI:29105"/>
        <note>catalytic</note>
    </ligand>
</feature>
<dbReference type="STRING" id="387631.Asulf_01844"/>
<evidence type="ECO:0000256" key="17">
    <source>
        <dbReference type="PROSITE-ProRule" id="PRU00703"/>
    </source>
</evidence>
<dbReference type="InterPro" id="IPR046342">
    <property type="entry name" value="CBS_dom_sf"/>
</dbReference>
<keyword evidence="4 14" id="KW-0645">Protease</keyword>
<dbReference type="Pfam" id="PF02163">
    <property type="entry name" value="Peptidase_M50"/>
    <property type="match status" value="2"/>
</dbReference>
<dbReference type="PANTHER" id="PTHR39188:SF3">
    <property type="entry name" value="STAGE IV SPORULATION PROTEIN FB"/>
    <property type="match status" value="1"/>
</dbReference>
<dbReference type="CDD" id="cd06164">
    <property type="entry name" value="S2P-M50_SpoIVFB_CBS"/>
    <property type="match status" value="1"/>
</dbReference>
<dbReference type="GO" id="GO:0046872">
    <property type="term" value="F:metal ion binding"/>
    <property type="evidence" value="ECO:0007669"/>
    <property type="project" value="UniProtKB-UniRule"/>
</dbReference>
<evidence type="ECO:0000256" key="6">
    <source>
        <dbReference type="ARBA" id="ARBA00022723"/>
    </source>
</evidence>
<evidence type="ECO:0000256" key="15">
    <source>
        <dbReference type="PIRSR" id="PIRSR006404-1"/>
    </source>
</evidence>
<dbReference type="GeneID" id="15393479"/>
<organism evidence="19 20">
    <name type="scientific">Archaeoglobus sulfaticallidus PM70-1</name>
    <dbReference type="NCBI Taxonomy" id="387631"/>
    <lineage>
        <taxon>Archaea</taxon>
        <taxon>Methanobacteriati</taxon>
        <taxon>Methanobacteriota</taxon>
        <taxon>Archaeoglobi</taxon>
        <taxon>Archaeoglobales</taxon>
        <taxon>Archaeoglobaceae</taxon>
        <taxon>Archaeoglobus</taxon>
    </lineage>
</organism>
<reference evidence="19 20" key="1">
    <citation type="journal article" date="2013" name="Genome Announc.">
        <title>Complete Genome Sequence of the Thermophilic and Facultatively Chemolithoautotrophic Sulfate Reducer Archaeoglobus sulfaticallidus Strain PM70-1T.</title>
        <authorList>
            <person name="Stokke R."/>
            <person name="Hocking W.P."/>
            <person name="Steinsbu B.O."/>
            <person name="Steen I.H."/>
        </authorList>
    </citation>
    <scope>NUCLEOTIDE SEQUENCE [LARGE SCALE GENOMIC DNA]</scope>
    <source>
        <strain evidence="19">PM70-1</strain>
    </source>
</reference>
<dbReference type="PROSITE" id="PS51371">
    <property type="entry name" value="CBS"/>
    <property type="match status" value="2"/>
</dbReference>
<keyword evidence="10 14" id="KW-1133">Transmembrane helix</keyword>
<dbReference type="InterPro" id="IPR008915">
    <property type="entry name" value="Peptidase_M50"/>
</dbReference>
<dbReference type="InterPro" id="IPR000644">
    <property type="entry name" value="CBS_dom"/>
</dbReference>
<feature type="transmembrane region" description="Helical" evidence="14">
    <location>
        <begin position="109"/>
        <end position="131"/>
    </location>
</feature>
<dbReference type="PANTHER" id="PTHR39188">
    <property type="entry name" value="MEMBRANE-ASSOCIATED ZINC METALLOPROTEASE M50B"/>
    <property type="match status" value="1"/>
</dbReference>
<comment type="subcellular location">
    <subcellularLocation>
        <location evidence="1 14">Cell membrane</location>
        <topology evidence="1 14">Multi-pass membrane protein</topology>
    </subcellularLocation>
</comment>
<keyword evidence="9 14" id="KW-0862">Zinc</keyword>
<dbReference type="AlphaFoldDB" id="N0BFK4"/>
<dbReference type="EMBL" id="CP005290">
    <property type="protein sequence ID" value="AGK61813.1"/>
    <property type="molecule type" value="Genomic_DNA"/>
</dbReference>
<name>N0BFK4_9EURY</name>
<comment type="cofactor">
    <cofactor evidence="14 16">
        <name>Zn(2+)</name>
        <dbReference type="ChEBI" id="CHEBI:29105"/>
    </cofactor>
    <text evidence="14 16">Binds 1 zinc ion per subunit.</text>
</comment>
<evidence type="ECO:0000256" key="11">
    <source>
        <dbReference type="ARBA" id="ARBA00023049"/>
    </source>
</evidence>
<evidence type="ECO:0000313" key="20">
    <source>
        <dbReference type="Proteomes" id="UP000013307"/>
    </source>
</evidence>
<dbReference type="GO" id="GO:0005886">
    <property type="term" value="C:plasma membrane"/>
    <property type="evidence" value="ECO:0007669"/>
    <property type="project" value="UniProtKB-SubCell"/>
</dbReference>